<dbReference type="EMBL" id="AJWJ01000546">
    <property type="protein sequence ID" value="KAF2070075.1"/>
    <property type="molecule type" value="Genomic_DNA"/>
</dbReference>
<evidence type="ECO:0000313" key="1">
    <source>
        <dbReference type="EMBL" id="KAF2070075.1"/>
    </source>
</evidence>
<organism evidence="1 2">
    <name type="scientific">Polysphondylium violaceum</name>
    <dbReference type="NCBI Taxonomy" id="133409"/>
    <lineage>
        <taxon>Eukaryota</taxon>
        <taxon>Amoebozoa</taxon>
        <taxon>Evosea</taxon>
        <taxon>Eumycetozoa</taxon>
        <taxon>Dictyostelia</taxon>
        <taxon>Dictyosteliales</taxon>
        <taxon>Dictyosteliaceae</taxon>
        <taxon>Polysphondylium</taxon>
    </lineage>
</organism>
<protein>
    <submittedName>
        <fullName evidence="1">Uncharacterized protein</fullName>
    </submittedName>
</protein>
<evidence type="ECO:0000313" key="2">
    <source>
        <dbReference type="Proteomes" id="UP000695562"/>
    </source>
</evidence>
<proteinExistence type="predicted"/>
<gene>
    <name evidence="1" type="ORF">CYY_008601</name>
</gene>
<dbReference type="Proteomes" id="UP000695562">
    <property type="component" value="Unassembled WGS sequence"/>
</dbReference>
<sequence>MTKRETKRLKLDDSYHTNRYFYQCYRNIFIRKRIFSYLGESRTNYYAFVDSDYHHNIYDSKFITENSHEGVIRDQIKRFKATHYDKDTPNKIKKGEITRGYKDWIDFSILSNIKIKLTNNNHNHKSAFKDLFKEIESICPDDKKIQLVNLLFNHQLGEVAVELFDQYILPWYKESLLIDALDAKTRELMLVEGDDELFQRLVEMDKVTINLRKYSEKMSHLAANPFFQKNRDCFRKISTWKDEEFINRLLQQPDPHFCSAEIYDDTIKWYIQCYKDPISKPLGKTPQPSSLHHLCGLEFEPFIIPNQNKIPLAFATTSLNLWNYATEYYQLYFELFYKEESFIIIDEAIIEKVLEFSKKFSIPLTIKIEINNLKLLEQVDKSKLDYYVTNTENKQILEYLFQHRPERLNVLNLKEPYLVDIFKMAIDLHKRKGTGSFKSDTYFFSGLFLKSIREGRIDYTKYHVSQIGSLVLYEILSATHPKTLEYIYQDAKWLSLFETEPSKSMALLPMNLNLYNVDLMKLAITNLKPSNITIQETLLNTYKLLSSAKREEKERAIAIIEYLKTKHQPDHFKIQPDDSDNWELAFLQDPIYCEHKFKSKKSSHIKMEYFQDLVANNDLSRLKFIVNTLNEKELVMVNQGIHDLIVKNLPLTKTLLYLIETFSVSLKINETD</sequence>
<keyword evidence="2" id="KW-1185">Reference proteome</keyword>
<reference evidence="1" key="1">
    <citation type="submission" date="2020-01" db="EMBL/GenBank/DDBJ databases">
        <title>Development of genomics and gene disruption for Polysphondylium violaceum indicates a role for the polyketide synthase stlB in stalk morphogenesis.</title>
        <authorList>
            <person name="Narita B."/>
            <person name="Kawabe Y."/>
            <person name="Kin K."/>
            <person name="Saito T."/>
            <person name="Gibbs R."/>
            <person name="Kuspa A."/>
            <person name="Muzny D."/>
            <person name="Queller D."/>
            <person name="Richards S."/>
            <person name="Strassman J."/>
            <person name="Sucgang R."/>
            <person name="Worley K."/>
            <person name="Schaap P."/>
        </authorList>
    </citation>
    <scope>NUCLEOTIDE SEQUENCE</scope>
    <source>
        <strain evidence="1">QSvi11</strain>
    </source>
</reference>
<accession>A0A8J4PLC1</accession>
<name>A0A8J4PLC1_9MYCE</name>
<dbReference type="AlphaFoldDB" id="A0A8J4PLC1"/>
<comment type="caution">
    <text evidence="1">The sequence shown here is derived from an EMBL/GenBank/DDBJ whole genome shotgun (WGS) entry which is preliminary data.</text>
</comment>